<organism evidence="2">
    <name type="scientific">Methylobacterium bullatum</name>
    <dbReference type="NCBI Taxonomy" id="570505"/>
    <lineage>
        <taxon>Bacteria</taxon>
        <taxon>Pseudomonadati</taxon>
        <taxon>Pseudomonadota</taxon>
        <taxon>Alphaproteobacteria</taxon>
        <taxon>Hyphomicrobiales</taxon>
        <taxon>Methylobacteriaceae</taxon>
        <taxon>Methylobacterium</taxon>
    </lineage>
</organism>
<dbReference type="SUPFAM" id="SSF55073">
    <property type="entry name" value="Nucleotide cyclase"/>
    <property type="match status" value="1"/>
</dbReference>
<dbReference type="NCBIfam" id="TIGR00254">
    <property type="entry name" value="GGDEF"/>
    <property type="match status" value="1"/>
</dbReference>
<dbReference type="PANTHER" id="PTHR44757:SF2">
    <property type="entry name" value="BIOFILM ARCHITECTURE MAINTENANCE PROTEIN MBAA"/>
    <property type="match status" value="1"/>
</dbReference>
<name>A0A679J4Z6_9HYPH</name>
<dbReference type="CDD" id="cd01949">
    <property type="entry name" value="GGDEF"/>
    <property type="match status" value="1"/>
</dbReference>
<dbReference type="PROSITE" id="PS50887">
    <property type="entry name" value="GGDEF"/>
    <property type="match status" value="1"/>
</dbReference>
<protein>
    <submittedName>
        <fullName evidence="2">Putative signaling protein</fullName>
    </submittedName>
</protein>
<dbReference type="EMBL" id="LR743504">
    <property type="protein sequence ID" value="CAA2107466.1"/>
    <property type="molecule type" value="Genomic_DNA"/>
</dbReference>
<dbReference type="InterPro" id="IPR001610">
    <property type="entry name" value="PAC"/>
</dbReference>
<dbReference type="SUPFAM" id="SSF55785">
    <property type="entry name" value="PYP-like sensor domain (PAS domain)"/>
    <property type="match status" value="1"/>
</dbReference>
<dbReference type="Pfam" id="PF00990">
    <property type="entry name" value="GGDEF"/>
    <property type="match status" value="1"/>
</dbReference>
<dbReference type="InterPro" id="IPR000160">
    <property type="entry name" value="GGDEF_dom"/>
</dbReference>
<dbReference type="Gene3D" id="3.30.70.270">
    <property type="match status" value="1"/>
</dbReference>
<gene>
    <name evidence="2" type="ORF">MBUL_04174</name>
</gene>
<evidence type="ECO:0000313" key="2">
    <source>
        <dbReference type="EMBL" id="CAA2107466.1"/>
    </source>
</evidence>
<reference evidence="2" key="1">
    <citation type="submission" date="2019-12" db="EMBL/GenBank/DDBJ databases">
        <authorList>
            <person name="Cremers G."/>
        </authorList>
    </citation>
    <scope>NUCLEOTIDE SEQUENCE</scope>
    <source>
        <strain evidence="2">Mbul1</strain>
    </source>
</reference>
<sequence length="346" mass="37703">MDEVCAHPSFRSPVPIPLDGDTPEREEITVGRRDDAHVIAALQARIEDQARVIDAQALSLAHSRKIFERASAAAKIGVWECRLDDEALTWTDAVYRMFDLRVGSAVDRETTLGCYSPASRIRLDALRSEAIAERGGFTLDAEIVTALGNRRWIRVTATVECEGGIPVRIFGMKQDITEEKILADRTRYLAEFDTLTGLPNRTSFHGRLTGMDKLGALLLLDLDGFKQVNDIHGHMAGDACLAEVGRRLKETCRHTEFVARIGGDEFGIVVDATIGTQGLATLAKRIIAAMAPPIAWGQGTFTIGVSVGIATMVRHSPEDLFAEADMALYAAKADGRGTFRLAPTAK</sequence>
<dbReference type="InterPro" id="IPR052155">
    <property type="entry name" value="Biofilm_reg_signaling"/>
</dbReference>
<dbReference type="Gene3D" id="3.30.450.20">
    <property type="entry name" value="PAS domain"/>
    <property type="match status" value="1"/>
</dbReference>
<evidence type="ECO:0000259" key="1">
    <source>
        <dbReference type="PROSITE" id="PS50887"/>
    </source>
</evidence>
<dbReference type="InterPro" id="IPR035965">
    <property type="entry name" value="PAS-like_dom_sf"/>
</dbReference>
<dbReference type="SMART" id="SM00267">
    <property type="entry name" value="GGDEF"/>
    <property type="match status" value="1"/>
</dbReference>
<feature type="domain" description="GGDEF" evidence="1">
    <location>
        <begin position="213"/>
        <end position="344"/>
    </location>
</feature>
<dbReference type="PANTHER" id="PTHR44757">
    <property type="entry name" value="DIGUANYLATE CYCLASE DGCP"/>
    <property type="match status" value="1"/>
</dbReference>
<dbReference type="AlphaFoldDB" id="A0A679J4Z6"/>
<dbReference type="InterPro" id="IPR029787">
    <property type="entry name" value="Nucleotide_cyclase"/>
</dbReference>
<dbReference type="InterPro" id="IPR043128">
    <property type="entry name" value="Rev_trsase/Diguanyl_cyclase"/>
</dbReference>
<accession>A0A679J4Z6</accession>
<dbReference type="SMART" id="SM00086">
    <property type="entry name" value="PAC"/>
    <property type="match status" value="1"/>
</dbReference>
<proteinExistence type="predicted"/>